<organism evidence="2 3">
    <name type="scientific">Oceaniferula flava</name>
    <dbReference type="NCBI Taxonomy" id="2800421"/>
    <lineage>
        <taxon>Bacteria</taxon>
        <taxon>Pseudomonadati</taxon>
        <taxon>Verrucomicrobiota</taxon>
        <taxon>Verrucomicrobiia</taxon>
        <taxon>Verrucomicrobiales</taxon>
        <taxon>Verrucomicrobiaceae</taxon>
        <taxon>Oceaniferula</taxon>
    </lineage>
</organism>
<dbReference type="InterPro" id="IPR012341">
    <property type="entry name" value="6hp_glycosidase-like_sf"/>
</dbReference>
<evidence type="ECO:0000313" key="3">
    <source>
        <dbReference type="Proteomes" id="UP000634206"/>
    </source>
</evidence>
<gene>
    <name evidence="2" type="ORF">JIN83_07745</name>
</gene>
<dbReference type="PANTHER" id="PTHR42899">
    <property type="entry name" value="SPERMATOGENESIS-ASSOCIATED PROTEIN 20"/>
    <property type="match status" value="1"/>
</dbReference>
<dbReference type="SUPFAM" id="SSF48208">
    <property type="entry name" value="Six-hairpin glycosidases"/>
    <property type="match status" value="1"/>
</dbReference>
<dbReference type="InterPro" id="IPR008928">
    <property type="entry name" value="6-hairpin_glycosidase_sf"/>
</dbReference>
<proteinExistence type="predicted"/>
<dbReference type="Pfam" id="PF03190">
    <property type="entry name" value="Thioredox_DsbH"/>
    <property type="match status" value="1"/>
</dbReference>
<name>A0AAE2VDP6_9BACT</name>
<comment type="caution">
    <text evidence="2">The sequence shown here is derived from an EMBL/GenBank/DDBJ whole genome shotgun (WGS) entry which is preliminary data.</text>
</comment>
<dbReference type="EMBL" id="JAENIG010000004">
    <property type="protein sequence ID" value="MBK1854849.1"/>
    <property type="molecule type" value="Genomic_DNA"/>
</dbReference>
<sequence>MALHTPPPFLLRPATLAMAICLLVNACKSNKSESSNGETAPVRVESLHRNNLSQSNDTSSFVQSQVHSPVHWQAWSPQVFTDAESEKTTVFAVIGSGTDSHSREILKKINSSQSLCNTLNKVHTNILVDANQHPDLAFLVAALNINTGNTVTGTMLVWLSYEGVPISWASVSNHESINLQEVITRMSTTVDHLWQDDPNYVLKNSREDLARRLEMFTPKLPETEPNPLLNLRASRQAGSMFDPVSNTVDYLAGLSVSRYIHFMTMASTHPDVSEQQRKNFMKIATRSADNILLGGLVDPLDGGVFSGVQQSTEGLPVFTKTLEAQSSAMQALYALYQQTKNPVYRKAADAATAYLETNLTLPDGGYALGKTYASHGIQDNPCIWTLEEIEAALTEEETKLCVQAFEISGLGNIPLIDDRNRSYFRKNILSWRVPIDRLATLTGRPVGELETKMESITKKLAKLRTEKTGEKISETLSTATDSAAVASAYVTAYRATGDPAHLEKARHCLGIIQEQFVTADGELKRARYNGQLLNAPALAIDYASICQAALDLHEATLDARWLEWATELHRQMNRQFANADFTDLVETQEGKNPRTLTIRNYITLNPLNNRSTWAIAYSNARRLALRLPGSNYSNQADQIEQRIQAISAKAPLANIDYLTADARLQQKSIYLKSPVSPALLSAAISQPAQVIAVTAKGSYPELEKTSTTLKPGQAVVIQRGQNLRVVSNPQDLDNFSQ</sequence>
<dbReference type="Proteomes" id="UP000634206">
    <property type="component" value="Unassembled WGS sequence"/>
</dbReference>
<dbReference type="GO" id="GO:0005975">
    <property type="term" value="P:carbohydrate metabolic process"/>
    <property type="evidence" value="ECO:0007669"/>
    <property type="project" value="InterPro"/>
</dbReference>
<dbReference type="PANTHER" id="PTHR42899:SF1">
    <property type="entry name" value="SPERMATOGENESIS-ASSOCIATED PROTEIN 20"/>
    <property type="match status" value="1"/>
</dbReference>
<protein>
    <submittedName>
        <fullName evidence="2">Thioredoxin domain-containing protein</fullName>
    </submittedName>
</protein>
<dbReference type="Gene3D" id="3.40.30.10">
    <property type="entry name" value="Glutaredoxin"/>
    <property type="match status" value="1"/>
</dbReference>
<accession>A0AAE2VDP6</accession>
<dbReference type="InterPro" id="IPR024705">
    <property type="entry name" value="Ssp411"/>
</dbReference>
<dbReference type="AlphaFoldDB" id="A0AAE2VDP6"/>
<reference evidence="2" key="1">
    <citation type="submission" date="2021-01" db="EMBL/GenBank/DDBJ databases">
        <title>Modified the classification status of verrucomicrobia.</title>
        <authorList>
            <person name="Feng X."/>
        </authorList>
    </citation>
    <scope>NUCLEOTIDE SEQUENCE</scope>
    <source>
        <strain evidence="2">5K15</strain>
    </source>
</reference>
<dbReference type="Gene3D" id="1.50.10.10">
    <property type="match status" value="1"/>
</dbReference>
<evidence type="ECO:0000259" key="1">
    <source>
        <dbReference type="Pfam" id="PF03190"/>
    </source>
</evidence>
<dbReference type="PIRSF" id="PIRSF006402">
    <property type="entry name" value="UCP006402_thioredoxin"/>
    <property type="match status" value="1"/>
</dbReference>
<evidence type="ECO:0000313" key="2">
    <source>
        <dbReference type="EMBL" id="MBK1854849.1"/>
    </source>
</evidence>
<feature type="domain" description="Spermatogenesis-associated protein 20-like TRX" evidence="1">
    <location>
        <begin position="55"/>
        <end position="207"/>
    </location>
</feature>
<dbReference type="RefSeq" id="WP_309489460.1">
    <property type="nucleotide sequence ID" value="NZ_JAENIG010000004.1"/>
</dbReference>
<keyword evidence="3" id="KW-1185">Reference proteome</keyword>
<dbReference type="InterPro" id="IPR004879">
    <property type="entry name" value="Ssp411-like_TRX"/>
</dbReference>